<dbReference type="SUPFAM" id="SSF161098">
    <property type="entry name" value="MetI-like"/>
    <property type="match status" value="1"/>
</dbReference>
<reference evidence="9" key="2">
    <citation type="submission" date="2020-09" db="EMBL/GenBank/DDBJ databases">
        <authorList>
            <person name="Sun Q."/>
            <person name="Zhou Y."/>
        </authorList>
    </citation>
    <scope>NUCLEOTIDE SEQUENCE</scope>
    <source>
        <strain evidence="9">CGMCC 1.12777</strain>
    </source>
</reference>
<feature type="transmembrane region" description="Helical" evidence="7">
    <location>
        <begin position="99"/>
        <end position="125"/>
    </location>
</feature>
<dbReference type="AlphaFoldDB" id="A0A8J2ZX75"/>
<feature type="transmembrane region" description="Helical" evidence="7">
    <location>
        <begin position="261"/>
        <end position="286"/>
    </location>
</feature>
<keyword evidence="5 7" id="KW-1133">Transmembrane helix</keyword>
<feature type="transmembrane region" description="Helical" evidence="7">
    <location>
        <begin position="218"/>
        <end position="241"/>
    </location>
</feature>
<keyword evidence="10" id="KW-1185">Reference proteome</keyword>
<feature type="transmembrane region" description="Helical" evidence="7">
    <location>
        <begin position="35"/>
        <end position="57"/>
    </location>
</feature>
<evidence type="ECO:0000256" key="7">
    <source>
        <dbReference type="RuleBase" id="RU363032"/>
    </source>
</evidence>
<dbReference type="InterPro" id="IPR000515">
    <property type="entry name" value="MetI-like"/>
</dbReference>
<organism evidence="9 10">
    <name type="scientific">Pullulanibacillus pueri</name>
    <dbReference type="NCBI Taxonomy" id="1437324"/>
    <lineage>
        <taxon>Bacteria</taxon>
        <taxon>Bacillati</taxon>
        <taxon>Bacillota</taxon>
        <taxon>Bacilli</taxon>
        <taxon>Bacillales</taxon>
        <taxon>Sporolactobacillaceae</taxon>
        <taxon>Pullulanibacillus</taxon>
    </lineage>
</organism>
<dbReference type="PANTHER" id="PTHR43386:SF25">
    <property type="entry name" value="PEPTIDE ABC TRANSPORTER PERMEASE PROTEIN"/>
    <property type="match status" value="1"/>
</dbReference>
<reference evidence="9" key="1">
    <citation type="journal article" date="2014" name="Int. J. Syst. Evol. Microbiol.">
        <title>Complete genome sequence of Corynebacterium casei LMG S-19264T (=DSM 44701T), isolated from a smear-ripened cheese.</title>
        <authorList>
            <consortium name="US DOE Joint Genome Institute (JGI-PGF)"/>
            <person name="Walter F."/>
            <person name="Albersmeier A."/>
            <person name="Kalinowski J."/>
            <person name="Ruckert C."/>
        </authorList>
    </citation>
    <scope>NUCLEOTIDE SEQUENCE</scope>
    <source>
        <strain evidence="9">CGMCC 1.12777</strain>
    </source>
</reference>
<keyword evidence="2 7" id="KW-0813">Transport</keyword>
<evidence type="ECO:0000256" key="2">
    <source>
        <dbReference type="ARBA" id="ARBA00022448"/>
    </source>
</evidence>
<dbReference type="GO" id="GO:0005886">
    <property type="term" value="C:plasma membrane"/>
    <property type="evidence" value="ECO:0007669"/>
    <property type="project" value="UniProtKB-SubCell"/>
</dbReference>
<dbReference type="PANTHER" id="PTHR43386">
    <property type="entry name" value="OLIGOPEPTIDE TRANSPORT SYSTEM PERMEASE PROTEIN APPC"/>
    <property type="match status" value="1"/>
</dbReference>
<proteinExistence type="inferred from homology"/>
<keyword evidence="6 7" id="KW-0472">Membrane</keyword>
<name>A0A8J2ZX75_9BACL</name>
<gene>
    <name evidence="9" type="ORF">GCM10007096_22070</name>
</gene>
<dbReference type="Pfam" id="PF12911">
    <property type="entry name" value="OppC_N"/>
    <property type="match status" value="1"/>
</dbReference>
<comment type="subcellular location">
    <subcellularLocation>
        <location evidence="1 7">Cell membrane</location>
        <topology evidence="1 7">Multi-pass membrane protein</topology>
    </subcellularLocation>
</comment>
<keyword evidence="3" id="KW-1003">Cell membrane</keyword>
<evidence type="ECO:0000256" key="5">
    <source>
        <dbReference type="ARBA" id="ARBA00022989"/>
    </source>
</evidence>
<evidence type="ECO:0000256" key="3">
    <source>
        <dbReference type="ARBA" id="ARBA00022475"/>
    </source>
</evidence>
<evidence type="ECO:0000256" key="6">
    <source>
        <dbReference type="ARBA" id="ARBA00023136"/>
    </source>
</evidence>
<comment type="caution">
    <text evidence="9">The sequence shown here is derived from an EMBL/GenBank/DDBJ whole genome shotgun (WGS) entry which is preliminary data.</text>
</comment>
<dbReference type="EMBL" id="BMFV01000015">
    <property type="protein sequence ID" value="GGH82537.1"/>
    <property type="molecule type" value="Genomic_DNA"/>
</dbReference>
<dbReference type="InterPro" id="IPR035906">
    <property type="entry name" value="MetI-like_sf"/>
</dbReference>
<dbReference type="Gene3D" id="1.10.3720.10">
    <property type="entry name" value="MetI-like"/>
    <property type="match status" value="1"/>
</dbReference>
<dbReference type="CDD" id="cd06261">
    <property type="entry name" value="TM_PBP2"/>
    <property type="match status" value="1"/>
</dbReference>
<dbReference type="Pfam" id="PF00528">
    <property type="entry name" value="BPD_transp_1"/>
    <property type="match status" value="1"/>
</dbReference>
<evidence type="ECO:0000313" key="10">
    <source>
        <dbReference type="Proteomes" id="UP000656813"/>
    </source>
</evidence>
<dbReference type="GO" id="GO:0055085">
    <property type="term" value="P:transmembrane transport"/>
    <property type="evidence" value="ECO:0007669"/>
    <property type="project" value="InterPro"/>
</dbReference>
<dbReference type="RefSeq" id="WP_188497457.1">
    <property type="nucleotide sequence ID" value="NZ_BMFV01000015.1"/>
</dbReference>
<evidence type="ECO:0000259" key="8">
    <source>
        <dbReference type="PROSITE" id="PS50928"/>
    </source>
</evidence>
<accession>A0A8J2ZX75</accession>
<feature type="domain" description="ABC transmembrane type-1" evidence="8">
    <location>
        <begin position="97"/>
        <end position="286"/>
    </location>
</feature>
<protein>
    <submittedName>
        <fullName evidence="9">ABC transporter permease</fullName>
    </submittedName>
</protein>
<dbReference type="InterPro" id="IPR025966">
    <property type="entry name" value="OppC_N"/>
</dbReference>
<dbReference type="Proteomes" id="UP000656813">
    <property type="component" value="Unassembled WGS sequence"/>
</dbReference>
<dbReference type="InterPro" id="IPR050366">
    <property type="entry name" value="BP-dependent_transpt_permease"/>
</dbReference>
<feature type="transmembrane region" description="Helical" evidence="7">
    <location>
        <begin position="162"/>
        <end position="179"/>
    </location>
</feature>
<evidence type="ECO:0000313" key="9">
    <source>
        <dbReference type="EMBL" id="GGH82537.1"/>
    </source>
</evidence>
<feature type="transmembrane region" description="Helical" evidence="7">
    <location>
        <begin position="137"/>
        <end position="156"/>
    </location>
</feature>
<keyword evidence="4 7" id="KW-0812">Transmembrane</keyword>
<dbReference type="PROSITE" id="PS50928">
    <property type="entry name" value="ABC_TM1"/>
    <property type="match status" value="1"/>
</dbReference>
<evidence type="ECO:0000256" key="1">
    <source>
        <dbReference type="ARBA" id="ARBA00004651"/>
    </source>
</evidence>
<sequence length="297" mass="31905">MLNESELTNPSLLSNEIKEDSLLKKVWLEFYKNRIAFIALIVLGIVVLSCLLAPLIAPFGPLDGEITDRLLPLGSTGHILGTDEQGRDMLTRVLYGGRLSLYAGFLPVVISIVIGGALGVIAGYFGRILNTIIMRTLDIFYSFPAILLAIGISAALGQGINNIVISISIIFIPPVARVAESAVKGVREEEFIEAAKSSGAQSISIIRYHVIKNIFAKVFVYGTTQISISLVLASGLSFLGLGVSPPTPEWGIMLNNLKGQIFINPLVTIIPGLFIFITALTINLVADGLRDALEINS</sequence>
<evidence type="ECO:0000256" key="4">
    <source>
        <dbReference type="ARBA" id="ARBA00022692"/>
    </source>
</evidence>
<comment type="similarity">
    <text evidence="7">Belongs to the binding-protein-dependent transport system permease family.</text>
</comment>